<dbReference type="AlphaFoldDB" id="A0A1M5RUR8"/>
<organism evidence="2 3">
    <name type="scientific">Ferrimonas marina</name>
    <dbReference type="NCBI Taxonomy" id="299255"/>
    <lineage>
        <taxon>Bacteria</taxon>
        <taxon>Pseudomonadati</taxon>
        <taxon>Pseudomonadota</taxon>
        <taxon>Gammaproteobacteria</taxon>
        <taxon>Alteromonadales</taxon>
        <taxon>Ferrimonadaceae</taxon>
        <taxon>Ferrimonas</taxon>
    </lineage>
</organism>
<feature type="signal peptide" evidence="1">
    <location>
        <begin position="1"/>
        <end position="22"/>
    </location>
</feature>
<name>A0A1M5RUR8_9GAMM</name>
<evidence type="ECO:0000313" key="3">
    <source>
        <dbReference type="Proteomes" id="UP000184268"/>
    </source>
</evidence>
<dbReference type="Proteomes" id="UP000184268">
    <property type="component" value="Unassembled WGS sequence"/>
</dbReference>
<gene>
    <name evidence="2" type="ORF">SAMN02745129_1762</name>
</gene>
<keyword evidence="1" id="KW-0732">Signal</keyword>
<reference evidence="2 3" key="1">
    <citation type="submission" date="2016-11" db="EMBL/GenBank/DDBJ databases">
        <authorList>
            <person name="Jaros S."/>
            <person name="Januszkiewicz K."/>
            <person name="Wedrychowicz H."/>
        </authorList>
    </citation>
    <scope>NUCLEOTIDE SEQUENCE [LARGE SCALE GENOMIC DNA]</scope>
    <source>
        <strain evidence="2 3">DSM 16917</strain>
    </source>
</reference>
<evidence type="ECO:0000313" key="2">
    <source>
        <dbReference type="EMBL" id="SHH30057.1"/>
    </source>
</evidence>
<evidence type="ECO:0008006" key="4">
    <source>
        <dbReference type="Google" id="ProtNLM"/>
    </source>
</evidence>
<feature type="chain" id="PRO_5009913560" description="Lipoprotein" evidence="1">
    <location>
        <begin position="23"/>
        <end position="115"/>
    </location>
</feature>
<dbReference type="EMBL" id="FQXG01000002">
    <property type="protein sequence ID" value="SHH30057.1"/>
    <property type="molecule type" value="Genomic_DNA"/>
</dbReference>
<dbReference type="RefSeq" id="WP_067659147.1">
    <property type="nucleotide sequence ID" value="NZ_FQXG01000002.1"/>
</dbReference>
<accession>A0A1M5RUR8</accession>
<dbReference type="OrthoDB" id="5405846at2"/>
<protein>
    <recommendedName>
        <fullName evidence="4">Lipoprotein</fullName>
    </recommendedName>
</protein>
<sequence length="115" mass="12603">MRTIAAALLAALLATGCSVRVADLTYVTTKNIDVDAPDKYERVERVAGEDRSYIISFIPTGFPNMEEAIDNTIESVPNGVALENATIKRETFYIPFLFGSEAYVVEGDVVAEKRP</sequence>
<proteinExistence type="predicted"/>
<keyword evidence="3" id="KW-1185">Reference proteome</keyword>
<evidence type="ECO:0000256" key="1">
    <source>
        <dbReference type="SAM" id="SignalP"/>
    </source>
</evidence>
<dbReference type="PROSITE" id="PS51257">
    <property type="entry name" value="PROKAR_LIPOPROTEIN"/>
    <property type="match status" value="1"/>
</dbReference>